<accession>A0A3N6NC11</accession>
<dbReference type="InterPro" id="IPR040624">
    <property type="entry name" value="HalOD1"/>
</dbReference>
<dbReference type="Pfam" id="PF18545">
    <property type="entry name" value="HalOD1"/>
    <property type="match status" value="1"/>
</dbReference>
<organism evidence="2 3">
    <name type="scientific">Natrarchaeobius chitinivorans</name>
    <dbReference type="NCBI Taxonomy" id="1679083"/>
    <lineage>
        <taxon>Archaea</taxon>
        <taxon>Methanobacteriati</taxon>
        <taxon>Methanobacteriota</taxon>
        <taxon>Stenosarchaea group</taxon>
        <taxon>Halobacteria</taxon>
        <taxon>Halobacteriales</taxon>
        <taxon>Natrialbaceae</taxon>
        <taxon>Natrarchaeobius</taxon>
    </lineage>
</organism>
<proteinExistence type="predicted"/>
<name>A0A3N6NC11_NATCH</name>
<evidence type="ECO:0000313" key="2">
    <source>
        <dbReference type="EMBL" id="RQG96232.1"/>
    </source>
</evidence>
<dbReference type="AlphaFoldDB" id="A0A3N6NC11"/>
<evidence type="ECO:0000259" key="1">
    <source>
        <dbReference type="Pfam" id="PF18545"/>
    </source>
</evidence>
<feature type="domain" description="Halobacterial output" evidence="1">
    <location>
        <begin position="40"/>
        <end position="112"/>
    </location>
</feature>
<protein>
    <recommendedName>
        <fullName evidence="1">Halobacterial output domain-containing protein</fullName>
    </recommendedName>
</protein>
<dbReference type="Proteomes" id="UP000281431">
    <property type="component" value="Unassembled WGS sequence"/>
</dbReference>
<evidence type="ECO:0000313" key="3">
    <source>
        <dbReference type="Proteomes" id="UP000281431"/>
    </source>
</evidence>
<keyword evidence="3" id="KW-1185">Reference proteome</keyword>
<gene>
    <name evidence="2" type="ORF">EA472_20470</name>
</gene>
<comment type="caution">
    <text evidence="2">The sequence shown here is derived from an EMBL/GenBank/DDBJ whole genome shotgun (WGS) entry which is preliminary data.</text>
</comment>
<sequence length="116" mass="12410">MNPSHKEIGAFGAVEVVDSMNNVEFDVGADIVRAEYDSRRDQPSLAIVAVVAAAAHSDPIELSPLHSAIDTGTLDDLLSETATDDRKNFCLSFSYEGFAVTAFSDGTIEVTPMENT</sequence>
<reference evidence="2 3" key="1">
    <citation type="submission" date="2018-10" db="EMBL/GenBank/DDBJ databases">
        <title>Natrarchaeobius chitinivorans gen. nov., sp. nov., and Natrarchaeobius haloalkaliphilus sp. nov., alkaliphilic, chitin-utilizing haloarchaea from hypersaline alkaline lakes.</title>
        <authorList>
            <person name="Sorokin D.Y."/>
            <person name="Elcheninov A.G."/>
            <person name="Kostrikina N.A."/>
            <person name="Bale N.J."/>
            <person name="Sinninghe Damste J.S."/>
            <person name="Khijniak T.V."/>
            <person name="Kublanov I.V."/>
            <person name="Toshchakov S.V."/>
        </authorList>
    </citation>
    <scope>NUCLEOTIDE SEQUENCE [LARGE SCALE GENOMIC DNA]</scope>
    <source>
        <strain evidence="2 3">AArcht7</strain>
    </source>
</reference>
<dbReference type="EMBL" id="REFZ01000025">
    <property type="protein sequence ID" value="RQG96232.1"/>
    <property type="molecule type" value="Genomic_DNA"/>
</dbReference>